<protein>
    <submittedName>
        <fullName evidence="10">DUF2029 domain-containing protein</fullName>
    </submittedName>
</protein>
<dbReference type="InterPro" id="IPR018584">
    <property type="entry name" value="GT87"/>
</dbReference>
<evidence type="ECO:0000256" key="9">
    <source>
        <dbReference type="SAM" id="Phobius"/>
    </source>
</evidence>
<feature type="region of interest" description="Disordered" evidence="8">
    <location>
        <begin position="155"/>
        <end position="304"/>
    </location>
</feature>
<accession>A0A9D7Y3J5</accession>
<evidence type="ECO:0000256" key="4">
    <source>
        <dbReference type="ARBA" id="ARBA00022692"/>
    </source>
</evidence>
<gene>
    <name evidence="10" type="ORF">IPP00_16600</name>
</gene>
<name>A0A9D7Y3J5_9MICO</name>
<evidence type="ECO:0000256" key="1">
    <source>
        <dbReference type="ARBA" id="ARBA00004651"/>
    </source>
</evidence>
<proteinExistence type="inferred from homology"/>
<keyword evidence="4 9" id="KW-0812">Transmembrane</keyword>
<evidence type="ECO:0000256" key="7">
    <source>
        <dbReference type="ARBA" id="ARBA00024033"/>
    </source>
</evidence>
<feature type="compositionally biased region" description="Low complexity" evidence="8">
    <location>
        <begin position="201"/>
        <end position="216"/>
    </location>
</feature>
<dbReference type="AlphaFoldDB" id="A0A9D7Y3J5"/>
<comment type="subcellular location">
    <subcellularLocation>
        <location evidence="1">Cell membrane</location>
        <topology evidence="1">Multi-pass membrane protein</topology>
    </subcellularLocation>
</comment>
<dbReference type="GO" id="GO:0016758">
    <property type="term" value="F:hexosyltransferase activity"/>
    <property type="evidence" value="ECO:0007669"/>
    <property type="project" value="InterPro"/>
</dbReference>
<reference evidence="10" key="1">
    <citation type="submission" date="2020-10" db="EMBL/GenBank/DDBJ databases">
        <title>Connecting structure to function with the recovery of over 1000 high-quality activated sludge metagenome-assembled genomes encoding full-length rRNA genes using long-read sequencing.</title>
        <authorList>
            <person name="Singleton C.M."/>
            <person name="Petriglieri F."/>
            <person name="Kristensen J.M."/>
            <person name="Kirkegaard R.H."/>
            <person name="Michaelsen T.Y."/>
            <person name="Andersen M.H."/>
            <person name="Karst S.M."/>
            <person name="Dueholm M.S."/>
            <person name="Nielsen P.H."/>
            <person name="Albertsen M."/>
        </authorList>
    </citation>
    <scope>NUCLEOTIDE SEQUENCE</scope>
    <source>
        <strain evidence="10">Ribe_18-Q3-R11-54_MAXAC.001</strain>
    </source>
</reference>
<evidence type="ECO:0000256" key="5">
    <source>
        <dbReference type="ARBA" id="ARBA00022989"/>
    </source>
</evidence>
<keyword evidence="3" id="KW-0808">Transferase</keyword>
<keyword evidence="5 9" id="KW-1133">Transmembrane helix</keyword>
<feature type="compositionally biased region" description="Basic and acidic residues" evidence="8">
    <location>
        <begin position="230"/>
        <end position="239"/>
    </location>
</feature>
<dbReference type="EMBL" id="JADKGK010000027">
    <property type="protein sequence ID" value="MBL0005506.1"/>
    <property type="molecule type" value="Genomic_DNA"/>
</dbReference>
<evidence type="ECO:0000256" key="8">
    <source>
        <dbReference type="SAM" id="MobiDB-lite"/>
    </source>
</evidence>
<evidence type="ECO:0000256" key="2">
    <source>
        <dbReference type="ARBA" id="ARBA00022475"/>
    </source>
</evidence>
<keyword evidence="2" id="KW-1003">Cell membrane</keyword>
<organism evidence="10 11">
    <name type="scientific">Candidatus Phosphoribacter hodrii</name>
    <dbReference type="NCBI Taxonomy" id="2953743"/>
    <lineage>
        <taxon>Bacteria</taxon>
        <taxon>Bacillati</taxon>
        <taxon>Actinomycetota</taxon>
        <taxon>Actinomycetes</taxon>
        <taxon>Micrococcales</taxon>
        <taxon>Dermatophilaceae</taxon>
        <taxon>Candidatus Phosphoribacter</taxon>
    </lineage>
</organism>
<comment type="similarity">
    <text evidence="7">Belongs to the glycosyltransferase 87 family.</text>
</comment>
<feature type="transmembrane region" description="Helical" evidence="9">
    <location>
        <begin position="34"/>
        <end position="55"/>
    </location>
</feature>
<evidence type="ECO:0000256" key="3">
    <source>
        <dbReference type="ARBA" id="ARBA00022679"/>
    </source>
</evidence>
<evidence type="ECO:0000313" key="10">
    <source>
        <dbReference type="EMBL" id="MBL0005506.1"/>
    </source>
</evidence>
<feature type="transmembrane region" description="Helical" evidence="9">
    <location>
        <begin position="62"/>
        <end position="86"/>
    </location>
</feature>
<comment type="caution">
    <text evidence="10">The sequence shown here is derived from an EMBL/GenBank/DDBJ whole genome shotgun (WGS) entry which is preliminary data.</text>
</comment>
<dbReference type="Proteomes" id="UP000886632">
    <property type="component" value="Unassembled WGS sequence"/>
</dbReference>
<feature type="transmembrane region" description="Helical" evidence="9">
    <location>
        <begin position="98"/>
        <end position="118"/>
    </location>
</feature>
<dbReference type="GO" id="GO:0005886">
    <property type="term" value="C:plasma membrane"/>
    <property type="evidence" value="ECO:0007669"/>
    <property type="project" value="UniProtKB-SubCell"/>
</dbReference>
<keyword evidence="6 9" id="KW-0472">Membrane</keyword>
<sequence length="332" mass="34423">MAVVADLVILIALWRASAGGPVAGAYWALAVPLLGPVTYARLDLVVVAVVVLAWLLAPRRPLWAGALLAVATGLGLWPAAVFLPLLALVPRGSRRLAVAGYAVISLAFIAVGFLGGGWDRLASPITRALTRGLSLESIPGLPTLVDMALSPGGIPVARQRRHGGARALGRGSRDRVHTAGRGSGRRGDRPGVLVLRRREAPASGGRPRRPGQAPGRDPADSGHRAGRARRAADVARHGPDAQPRSAGVDGALPRGPGRSTADAPLVGLGRAPGDPDRLPVSLPGPHLSCGRSLRRRSRRDPRPQRCTAGSTCLVACSPPCVNCGRARCRPGQ</sequence>
<evidence type="ECO:0000256" key="6">
    <source>
        <dbReference type="ARBA" id="ARBA00023136"/>
    </source>
</evidence>
<dbReference type="Pfam" id="PF09594">
    <property type="entry name" value="GT87"/>
    <property type="match status" value="1"/>
</dbReference>
<evidence type="ECO:0000313" key="11">
    <source>
        <dbReference type="Proteomes" id="UP000886632"/>
    </source>
</evidence>